<reference evidence="2 3" key="1">
    <citation type="submission" date="2018-06" db="EMBL/GenBank/DDBJ databases">
        <title>Genome Sequence of the Brown Rot Fungal Pathogen Monilinia fructigena.</title>
        <authorList>
            <person name="Landi L."/>
            <person name="De Miccolis Angelini R.M."/>
            <person name="Pollastro S."/>
            <person name="Abate D."/>
            <person name="Faretra F."/>
            <person name="Romanazzi G."/>
        </authorList>
    </citation>
    <scope>NUCLEOTIDE SEQUENCE [LARGE SCALE GENOMIC DNA]</scope>
    <source>
        <strain evidence="2 3">Mfrg269</strain>
    </source>
</reference>
<feature type="compositionally biased region" description="Acidic residues" evidence="1">
    <location>
        <begin position="100"/>
        <end position="150"/>
    </location>
</feature>
<protein>
    <submittedName>
        <fullName evidence="2">Uncharacterized protein</fullName>
    </submittedName>
</protein>
<name>A0A395IPS4_9HELO</name>
<evidence type="ECO:0000313" key="2">
    <source>
        <dbReference type="EMBL" id="RAL62096.1"/>
    </source>
</evidence>
<gene>
    <name evidence="2" type="ORF">DID88_002582</name>
</gene>
<evidence type="ECO:0000256" key="1">
    <source>
        <dbReference type="SAM" id="MobiDB-lite"/>
    </source>
</evidence>
<feature type="region of interest" description="Disordered" evidence="1">
    <location>
        <begin position="1"/>
        <end position="152"/>
    </location>
</feature>
<dbReference type="AlphaFoldDB" id="A0A395IPS4"/>
<organism evidence="2 3">
    <name type="scientific">Monilinia fructigena</name>
    <dbReference type="NCBI Taxonomy" id="38457"/>
    <lineage>
        <taxon>Eukaryota</taxon>
        <taxon>Fungi</taxon>
        <taxon>Dikarya</taxon>
        <taxon>Ascomycota</taxon>
        <taxon>Pezizomycotina</taxon>
        <taxon>Leotiomycetes</taxon>
        <taxon>Helotiales</taxon>
        <taxon>Sclerotiniaceae</taxon>
        <taxon>Monilinia</taxon>
    </lineage>
</organism>
<sequence length="386" mass="44904">MKAQELLCNYRASDPFAKQEEEEEDEDEEELEELDEEFEEFEGFSDLMEDEGETYDEVEEGSDTIDEFDVGEMIEEGSDIMDDYDSEEKVEDGKEKESGESSEEELDESEDEDEDQDQENNQENNQEDETDEGFSSMDEDDEEHDEETLEEKERREMIYRSRCEDLGIHQWLIDHGWECIEEYMEYLGLGYTNDFNVEVVGAIIQVEMSREMGDIRTGIEEAAGGMDLDDNSEYIHEQQATSETLNDTNEVARHTNTFSDNGGAEAQIAYLDENAFWAENSKEISEEIDRLGWVNFDQFMVDHKFEYRDYEEALAYGRGFERFLEWREAETNQQIIEEGLGELNVSSHRYQNTNQDFQNQIQGSQTANNEVTNGFIQSGDDEEMTG</sequence>
<dbReference type="OrthoDB" id="3551662at2759"/>
<feature type="compositionally biased region" description="Acidic residues" evidence="1">
    <location>
        <begin position="20"/>
        <end position="90"/>
    </location>
</feature>
<feature type="region of interest" description="Disordered" evidence="1">
    <location>
        <begin position="364"/>
        <end position="386"/>
    </location>
</feature>
<dbReference type="Proteomes" id="UP000249056">
    <property type="component" value="Unassembled WGS sequence"/>
</dbReference>
<feature type="compositionally biased region" description="Polar residues" evidence="1">
    <location>
        <begin position="364"/>
        <end position="376"/>
    </location>
</feature>
<proteinExistence type="predicted"/>
<accession>A0A395IPS4</accession>
<evidence type="ECO:0000313" key="3">
    <source>
        <dbReference type="Proteomes" id="UP000249056"/>
    </source>
</evidence>
<dbReference type="EMBL" id="QKRW01000026">
    <property type="protein sequence ID" value="RAL62096.1"/>
    <property type="molecule type" value="Genomic_DNA"/>
</dbReference>
<keyword evidence="3" id="KW-1185">Reference proteome</keyword>
<comment type="caution">
    <text evidence="2">The sequence shown here is derived from an EMBL/GenBank/DDBJ whole genome shotgun (WGS) entry which is preliminary data.</text>
</comment>